<dbReference type="EMBL" id="JBCLSH010000048">
    <property type="protein sequence ID" value="MEY8444435.1"/>
    <property type="molecule type" value="Genomic_DNA"/>
</dbReference>
<name>A0ABV4D4H2_9LACT</name>
<feature type="domain" description="VOC" evidence="1">
    <location>
        <begin position="2"/>
        <end position="125"/>
    </location>
</feature>
<dbReference type="Proteomes" id="UP001565283">
    <property type="component" value="Unassembled WGS sequence"/>
</dbReference>
<dbReference type="PROSITE" id="PS51819">
    <property type="entry name" value="VOC"/>
    <property type="match status" value="1"/>
</dbReference>
<dbReference type="PANTHER" id="PTHR36113">
    <property type="entry name" value="LYASE, PUTATIVE-RELATED-RELATED"/>
    <property type="match status" value="1"/>
</dbReference>
<reference evidence="2 3" key="1">
    <citation type="submission" date="2024-03" db="EMBL/GenBank/DDBJ databases">
        <title>Mouse gut bacterial collection (mGBC) of GemPharmatech.</title>
        <authorList>
            <person name="He Y."/>
            <person name="Dong L."/>
            <person name="Wu D."/>
            <person name="Gao X."/>
            <person name="Lin Z."/>
        </authorList>
    </citation>
    <scope>NUCLEOTIDE SEQUENCE [LARGE SCALE GENOMIC DNA]</scope>
    <source>
        <strain evidence="2 3">61-15</strain>
    </source>
</reference>
<dbReference type="RefSeq" id="WP_369948829.1">
    <property type="nucleotide sequence ID" value="NZ_JBCLSH010000048.1"/>
</dbReference>
<keyword evidence="3" id="KW-1185">Reference proteome</keyword>
<dbReference type="SUPFAM" id="SSF54593">
    <property type="entry name" value="Glyoxalase/Bleomycin resistance protein/Dihydroxybiphenyl dioxygenase"/>
    <property type="match status" value="1"/>
</dbReference>
<dbReference type="Pfam" id="PF00903">
    <property type="entry name" value="Glyoxalase"/>
    <property type="match status" value="1"/>
</dbReference>
<evidence type="ECO:0000313" key="3">
    <source>
        <dbReference type="Proteomes" id="UP001565283"/>
    </source>
</evidence>
<proteinExistence type="predicted"/>
<evidence type="ECO:0000259" key="1">
    <source>
        <dbReference type="PROSITE" id="PS51819"/>
    </source>
</evidence>
<dbReference type="Gene3D" id="3.10.180.10">
    <property type="entry name" value="2,3-Dihydroxybiphenyl 1,2-Dioxygenase, domain 1"/>
    <property type="match status" value="1"/>
</dbReference>
<gene>
    <name evidence="2" type="ORF">AALA52_09370</name>
</gene>
<protein>
    <submittedName>
        <fullName evidence="2">VOC family protein</fullName>
    </submittedName>
</protein>
<organism evidence="2 3">
    <name type="scientific">Lactococcus ileimucosae</name>
    <dbReference type="NCBI Taxonomy" id="2941329"/>
    <lineage>
        <taxon>Bacteria</taxon>
        <taxon>Bacillati</taxon>
        <taxon>Bacillota</taxon>
        <taxon>Bacilli</taxon>
        <taxon>Lactobacillales</taxon>
        <taxon>Streptococcaceae</taxon>
        <taxon>Lactococcus</taxon>
    </lineage>
</organism>
<dbReference type="PANTHER" id="PTHR36113:SF1">
    <property type="entry name" value="GLYOXALASE_BLEOMYCIN RESISTANCE PROTEIN_DIOXYGENASE"/>
    <property type="match status" value="1"/>
</dbReference>
<accession>A0ABV4D4H2</accession>
<evidence type="ECO:0000313" key="2">
    <source>
        <dbReference type="EMBL" id="MEY8444435.1"/>
    </source>
</evidence>
<dbReference type="InterPro" id="IPR037523">
    <property type="entry name" value="VOC_core"/>
</dbReference>
<dbReference type="InterPro" id="IPR051332">
    <property type="entry name" value="Fosfomycin_Res_Enzymes"/>
</dbReference>
<comment type="caution">
    <text evidence="2">The sequence shown here is derived from an EMBL/GenBank/DDBJ whole genome shotgun (WGS) entry which is preliminary data.</text>
</comment>
<sequence>MKIEHVGIWVKDLERMKEFYEIYFSAKAGQKYHNPKTGFTSYFMSFAEGARVELMHRADIQELLPEGLGFAHLAMHVGNEQEVNQLAQRFSENGYEILSGPRRTGDGYYEAVVRDPEGNKIEITA</sequence>
<dbReference type="InterPro" id="IPR004360">
    <property type="entry name" value="Glyas_Fos-R_dOase_dom"/>
</dbReference>
<dbReference type="InterPro" id="IPR029068">
    <property type="entry name" value="Glyas_Bleomycin-R_OHBP_Dase"/>
</dbReference>